<dbReference type="GO" id="GO:0016020">
    <property type="term" value="C:membrane"/>
    <property type="evidence" value="ECO:0007669"/>
    <property type="project" value="InterPro"/>
</dbReference>
<feature type="binding site" description="axial binding residue" evidence="7">
    <location>
        <position position="57"/>
    </location>
    <ligand>
        <name>heme c</name>
        <dbReference type="ChEBI" id="CHEBI:61717"/>
    </ligand>
    <ligandPart>
        <name>Fe</name>
        <dbReference type="ChEBI" id="CHEBI:18248"/>
    </ligandPart>
</feature>
<evidence type="ECO:0000256" key="1">
    <source>
        <dbReference type="ARBA" id="ARBA00022448"/>
    </source>
</evidence>
<dbReference type="Proteomes" id="UP000199474">
    <property type="component" value="Unassembled WGS sequence"/>
</dbReference>
<keyword evidence="2 6" id="KW-0349">Heme</keyword>
<feature type="region of interest" description="Disordered" evidence="8">
    <location>
        <begin position="89"/>
        <end position="113"/>
    </location>
</feature>
<dbReference type="PIRSF" id="PIRSF000025">
    <property type="entry name" value="Cytc_Bsub_c550"/>
    <property type="match status" value="1"/>
</dbReference>
<dbReference type="PANTHER" id="PTHR37823">
    <property type="entry name" value="CYTOCHROME C-553-LIKE"/>
    <property type="match status" value="1"/>
</dbReference>
<feature type="binding site" description="covalent" evidence="6">
    <location>
        <position position="53"/>
    </location>
    <ligand>
        <name>heme c</name>
        <dbReference type="ChEBI" id="CHEBI:61717"/>
    </ligand>
</feature>
<dbReference type="Pfam" id="PF13442">
    <property type="entry name" value="Cytochrome_CBB3"/>
    <property type="match status" value="1"/>
</dbReference>
<proteinExistence type="predicted"/>
<dbReference type="SUPFAM" id="SSF46626">
    <property type="entry name" value="Cytochrome c"/>
    <property type="match status" value="1"/>
</dbReference>
<evidence type="ECO:0000313" key="12">
    <source>
        <dbReference type="Proteomes" id="UP000199474"/>
    </source>
</evidence>
<evidence type="ECO:0000256" key="5">
    <source>
        <dbReference type="ARBA" id="ARBA00023004"/>
    </source>
</evidence>
<keyword evidence="12" id="KW-1185">Reference proteome</keyword>
<feature type="region of interest" description="Disordered" evidence="8">
    <location>
        <begin position="21"/>
        <end position="42"/>
    </location>
</feature>
<evidence type="ECO:0000313" key="11">
    <source>
        <dbReference type="EMBL" id="SFD96715.1"/>
    </source>
</evidence>
<keyword evidence="3 7" id="KW-0479">Metal-binding</keyword>
<evidence type="ECO:0000256" key="3">
    <source>
        <dbReference type="ARBA" id="ARBA00022723"/>
    </source>
</evidence>
<keyword evidence="5 7" id="KW-0408">Iron</keyword>
<feature type="chain" id="PRO_5039156255" evidence="9">
    <location>
        <begin position="19"/>
        <end position="113"/>
    </location>
</feature>
<dbReference type="GO" id="GO:0009055">
    <property type="term" value="F:electron transfer activity"/>
    <property type="evidence" value="ECO:0007669"/>
    <property type="project" value="InterPro"/>
</dbReference>
<gene>
    <name evidence="11" type="ORF">SAMN05216238_106197</name>
</gene>
<dbReference type="PROSITE" id="PS51257">
    <property type="entry name" value="PROKAR_LIPOPROTEIN"/>
    <property type="match status" value="1"/>
</dbReference>
<dbReference type="OrthoDB" id="7933886at2"/>
<evidence type="ECO:0000256" key="4">
    <source>
        <dbReference type="ARBA" id="ARBA00022982"/>
    </source>
</evidence>
<accession>A0A1I1WNG0</accession>
<dbReference type="Gene3D" id="1.10.760.10">
    <property type="entry name" value="Cytochrome c-like domain"/>
    <property type="match status" value="1"/>
</dbReference>
<sequence length="113" mass="11321">MKKWLLTMLFSTALVLGACGGGGDDNGGENSGGDNGGSTTDSAAAEEIYESNCASCHGADLSGGAGPDLTAVGADYSADEIADIIQNGKGSMPAQDVSDEDTQTLSNWLAENN</sequence>
<dbReference type="RefSeq" id="WP_090084974.1">
    <property type="nucleotide sequence ID" value="NZ_FOMR01000006.1"/>
</dbReference>
<evidence type="ECO:0000256" key="8">
    <source>
        <dbReference type="SAM" id="MobiDB-lite"/>
    </source>
</evidence>
<evidence type="ECO:0000256" key="6">
    <source>
        <dbReference type="PIRSR" id="PIRSR000025-1"/>
    </source>
</evidence>
<keyword evidence="1" id="KW-0813">Transport</keyword>
<dbReference type="PANTHER" id="PTHR37823:SF4">
    <property type="entry name" value="MENAQUINOL-CYTOCHROME C REDUCTASE CYTOCHROME B_C SUBUNIT"/>
    <property type="match status" value="1"/>
</dbReference>
<evidence type="ECO:0000256" key="9">
    <source>
        <dbReference type="SAM" id="SignalP"/>
    </source>
</evidence>
<feature type="domain" description="Cytochrome c" evidence="10">
    <location>
        <begin position="40"/>
        <end position="113"/>
    </location>
</feature>
<organism evidence="11 12">
    <name type="scientific">Lentibacillus persicus</name>
    <dbReference type="NCBI Taxonomy" id="640948"/>
    <lineage>
        <taxon>Bacteria</taxon>
        <taxon>Bacillati</taxon>
        <taxon>Bacillota</taxon>
        <taxon>Bacilli</taxon>
        <taxon>Bacillales</taxon>
        <taxon>Bacillaceae</taxon>
        <taxon>Lentibacillus</taxon>
    </lineage>
</organism>
<dbReference type="InterPro" id="IPR009056">
    <property type="entry name" value="Cyt_c-like_dom"/>
</dbReference>
<dbReference type="NCBIfam" id="NF045774">
    <property type="entry name" value="cytochro_C551"/>
    <property type="match status" value="1"/>
</dbReference>
<dbReference type="InterPro" id="IPR054782">
    <property type="entry name" value="Cytochro_C551"/>
</dbReference>
<dbReference type="STRING" id="640948.SAMN05216238_106197"/>
<name>A0A1I1WNG0_9BACI</name>
<feature type="binding site" description="axial binding residue" evidence="7">
    <location>
        <position position="92"/>
    </location>
    <ligand>
        <name>heme c</name>
        <dbReference type="ChEBI" id="CHEBI:61717"/>
    </ligand>
    <ligandPart>
        <name>Fe</name>
        <dbReference type="ChEBI" id="CHEBI:18248"/>
    </ligandPart>
</feature>
<dbReference type="GO" id="GO:0005506">
    <property type="term" value="F:iron ion binding"/>
    <property type="evidence" value="ECO:0007669"/>
    <property type="project" value="InterPro"/>
</dbReference>
<evidence type="ECO:0000259" key="10">
    <source>
        <dbReference type="PROSITE" id="PS51007"/>
    </source>
</evidence>
<feature type="compositionally biased region" description="Polar residues" evidence="8">
    <location>
        <begin position="103"/>
        <end position="113"/>
    </location>
</feature>
<dbReference type="GO" id="GO:0020037">
    <property type="term" value="F:heme binding"/>
    <property type="evidence" value="ECO:0007669"/>
    <property type="project" value="InterPro"/>
</dbReference>
<dbReference type="InterPro" id="IPR051811">
    <property type="entry name" value="Cytochrome_c550/c551-like"/>
</dbReference>
<dbReference type="PROSITE" id="PS51007">
    <property type="entry name" value="CYTC"/>
    <property type="match status" value="1"/>
</dbReference>
<feature type="signal peptide" evidence="9">
    <location>
        <begin position="1"/>
        <end position="18"/>
    </location>
</feature>
<protein>
    <submittedName>
        <fullName evidence="11">Cytochrome c551</fullName>
    </submittedName>
</protein>
<keyword evidence="9" id="KW-0732">Signal</keyword>
<comment type="PTM">
    <text evidence="6">Binds 1 heme c group covalently per subunit.</text>
</comment>
<feature type="binding site" description="covalent" evidence="6">
    <location>
        <position position="56"/>
    </location>
    <ligand>
        <name>heme c</name>
        <dbReference type="ChEBI" id="CHEBI:61717"/>
    </ligand>
</feature>
<dbReference type="InterPro" id="IPR012218">
    <property type="entry name" value="Cyt_c_BACSU-c550-type"/>
</dbReference>
<dbReference type="AlphaFoldDB" id="A0A1I1WNG0"/>
<reference evidence="12" key="1">
    <citation type="submission" date="2016-10" db="EMBL/GenBank/DDBJ databases">
        <authorList>
            <person name="Varghese N."/>
            <person name="Submissions S."/>
        </authorList>
    </citation>
    <scope>NUCLEOTIDE SEQUENCE [LARGE SCALE GENOMIC DNA]</scope>
    <source>
        <strain evidence="12">DSM 22530</strain>
    </source>
</reference>
<dbReference type="EMBL" id="FOMR01000006">
    <property type="protein sequence ID" value="SFD96715.1"/>
    <property type="molecule type" value="Genomic_DNA"/>
</dbReference>
<feature type="compositionally biased region" description="Gly residues" evidence="8">
    <location>
        <begin position="21"/>
        <end position="36"/>
    </location>
</feature>
<evidence type="ECO:0000256" key="7">
    <source>
        <dbReference type="PIRSR" id="PIRSR000025-2"/>
    </source>
</evidence>
<evidence type="ECO:0000256" key="2">
    <source>
        <dbReference type="ARBA" id="ARBA00022617"/>
    </source>
</evidence>
<keyword evidence="4" id="KW-0249">Electron transport</keyword>
<dbReference type="InterPro" id="IPR036909">
    <property type="entry name" value="Cyt_c-like_dom_sf"/>
</dbReference>